<dbReference type="GO" id="GO:0006355">
    <property type="term" value="P:regulation of DNA-templated transcription"/>
    <property type="evidence" value="ECO:0007669"/>
    <property type="project" value="InterPro"/>
</dbReference>
<dbReference type="AlphaFoldDB" id="A0A8C4UVC9"/>
<dbReference type="OMA" id="LKSRNFW"/>
<dbReference type="CDD" id="cd07765">
    <property type="entry name" value="KRAB_A-box"/>
    <property type="match status" value="1"/>
</dbReference>
<evidence type="ECO:0000313" key="4">
    <source>
        <dbReference type="Proteomes" id="UP000694562"/>
    </source>
</evidence>
<proteinExistence type="predicted"/>
<dbReference type="Proteomes" id="UP000694562">
    <property type="component" value="Unplaced"/>
</dbReference>
<dbReference type="SUPFAM" id="SSF109640">
    <property type="entry name" value="KRAB domain (Kruppel-associated box)"/>
    <property type="match status" value="1"/>
</dbReference>
<dbReference type="OrthoDB" id="654211at2759"/>
<evidence type="ECO:0000313" key="3">
    <source>
        <dbReference type="Ensembl" id="ENSFTIP00000016685.1"/>
    </source>
</evidence>
<name>A0A8C4UVC9_FALTI</name>
<reference evidence="3" key="2">
    <citation type="submission" date="2025-09" db="UniProtKB">
        <authorList>
            <consortium name="Ensembl"/>
        </authorList>
    </citation>
    <scope>IDENTIFICATION</scope>
</reference>
<organism evidence="3 4">
    <name type="scientific">Falco tinnunculus</name>
    <name type="common">Common kestrel</name>
    <dbReference type="NCBI Taxonomy" id="100819"/>
    <lineage>
        <taxon>Eukaryota</taxon>
        <taxon>Metazoa</taxon>
        <taxon>Chordata</taxon>
        <taxon>Craniata</taxon>
        <taxon>Vertebrata</taxon>
        <taxon>Euteleostomi</taxon>
        <taxon>Archelosauria</taxon>
        <taxon>Archosauria</taxon>
        <taxon>Dinosauria</taxon>
        <taxon>Saurischia</taxon>
        <taxon>Theropoda</taxon>
        <taxon>Coelurosauria</taxon>
        <taxon>Aves</taxon>
        <taxon>Neognathae</taxon>
        <taxon>Neoaves</taxon>
        <taxon>Telluraves</taxon>
        <taxon>Australaves</taxon>
        <taxon>Falconiformes</taxon>
        <taxon>Falconidae</taxon>
        <taxon>Falco</taxon>
    </lineage>
</organism>
<keyword evidence="4" id="KW-1185">Reference proteome</keyword>
<evidence type="ECO:0000256" key="1">
    <source>
        <dbReference type="SAM" id="Coils"/>
    </source>
</evidence>
<dbReference type="InterPro" id="IPR001909">
    <property type="entry name" value="KRAB"/>
</dbReference>
<feature type="domain" description="KRAB" evidence="2">
    <location>
        <begin position="87"/>
        <end position="158"/>
    </location>
</feature>
<dbReference type="InterPro" id="IPR036051">
    <property type="entry name" value="KRAB_dom_sf"/>
</dbReference>
<dbReference type="PROSITE" id="PS50805">
    <property type="entry name" value="KRAB"/>
    <property type="match status" value="1"/>
</dbReference>
<dbReference type="Pfam" id="PF01352">
    <property type="entry name" value="KRAB"/>
    <property type="match status" value="1"/>
</dbReference>
<evidence type="ECO:0000259" key="2">
    <source>
        <dbReference type="PROSITE" id="PS50805"/>
    </source>
</evidence>
<reference evidence="3" key="1">
    <citation type="submission" date="2025-08" db="UniProtKB">
        <authorList>
            <consortium name="Ensembl"/>
        </authorList>
    </citation>
    <scope>IDENTIFICATION</scope>
</reference>
<keyword evidence="1" id="KW-0175">Coiled coil</keyword>
<sequence length="188" mass="21416">GISLWTVVAAVQAVERSVDAHAARLLSLERRTVTTEKKYFDCEKTVVEFGSQLESKLAVLGTLIQEYRQLQQRLENMENLLKNKNFRILQLPPGDAVPKDWENLEEWQRELYKNVLRGKNESLISLDYVISKPDLLSQLQRGEVPCEGDEAASPEIPAEPGAGKRRITALFSIVMFGCWYHQTEDVAR</sequence>
<feature type="coiled-coil region" evidence="1">
    <location>
        <begin position="60"/>
        <end position="87"/>
    </location>
</feature>
<accession>A0A8C4UVC9</accession>
<dbReference type="Ensembl" id="ENSFTIT00000017387.1">
    <property type="protein sequence ID" value="ENSFTIP00000016685.1"/>
    <property type="gene ID" value="ENSFTIG00000011049.1"/>
</dbReference>
<dbReference type="SMART" id="SM00349">
    <property type="entry name" value="KRAB"/>
    <property type="match status" value="1"/>
</dbReference>
<protein>
    <recommendedName>
        <fullName evidence="2">KRAB domain-containing protein</fullName>
    </recommendedName>
</protein>